<reference evidence="6" key="2">
    <citation type="journal article" date="2019" name="IMA Fungus">
        <title>Genome sequencing and comparison of five Tilletia species to identify candidate genes for the detection of regulated species infecting wheat.</title>
        <authorList>
            <person name="Nguyen H.D.T."/>
            <person name="Sultana T."/>
            <person name="Kesanakurti P."/>
            <person name="Hambleton S."/>
        </authorList>
    </citation>
    <scope>NUCLEOTIDE SEQUENCE</scope>
    <source>
        <strain evidence="6">DAOMC 236416</strain>
    </source>
</reference>
<reference evidence="6" key="1">
    <citation type="submission" date="2016-04" db="EMBL/GenBank/DDBJ databases">
        <authorList>
            <person name="Nguyen H.D."/>
            <person name="Samba Siva P."/>
            <person name="Cullis J."/>
            <person name="Levesque C.A."/>
            <person name="Hambleton S."/>
        </authorList>
    </citation>
    <scope>NUCLEOTIDE SEQUENCE</scope>
    <source>
        <strain evidence="6">DAOMC 236416</strain>
    </source>
</reference>
<organism evidence="6 7">
    <name type="scientific">Tilletia indica</name>
    <dbReference type="NCBI Taxonomy" id="43049"/>
    <lineage>
        <taxon>Eukaryota</taxon>
        <taxon>Fungi</taxon>
        <taxon>Dikarya</taxon>
        <taxon>Basidiomycota</taxon>
        <taxon>Ustilaginomycotina</taxon>
        <taxon>Exobasidiomycetes</taxon>
        <taxon>Tilletiales</taxon>
        <taxon>Tilletiaceae</taxon>
        <taxon>Tilletia</taxon>
    </lineage>
</organism>
<dbReference type="CDD" id="cd15904">
    <property type="entry name" value="TSPO_MBR"/>
    <property type="match status" value="1"/>
</dbReference>
<keyword evidence="3" id="KW-0812">Transmembrane</keyword>
<dbReference type="GO" id="GO:0033013">
    <property type="term" value="P:tetrapyrrole metabolic process"/>
    <property type="evidence" value="ECO:0007669"/>
    <property type="project" value="UniProtKB-ARBA"/>
</dbReference>
<sequence length="216" mass="23233">MANLPALLIDIPRNPIFAVGLPVTLGIASGLFTRNGAYSPDSAWYKSLAKPAFQPPKWAFGVVWPLLYVSMGYASHLNVKALDQTLPGLGRDQAKYALALYYGQLALNMAWSPLFFVAGNVTAALGGILALDATVITWALNLRKTSKDAALLTIPYISWLALATALNASIWYQNGGKDSVNRLLGKAEEKGKKAGKEVEKAADKAKAEAKEIKKDL</sequence>
<protein>
    <submittedName>
        <fullName evidence="6">Uncharacterized protein</fullName>
    </submittedName>
</protein>
<dbReference type="Gene3D" id="1.20.1260.100">
    <property type="entry name" value="TspO/MBR protein"/>
    <property type="match status" value="1"/>
</dbReference>
<dbReference type="FunFam" id="1.20.1260.100:FF:000001">
    <property type="entry name" value="translocator protein 2"/>
    <property type="match status" value="1"/>
</dbReference>
<evidence type="ECO:0000313" key="7">
    <source>
        <dbReference type="Proteomes" id="UP000077521"/>
    </source>
</evidence>
<dbReference type="InterPro" id="IPR004307">
    <property type="entry name" value="TspO_MBR"/>
</dbReference>
<dbReference type="Pfam" id="PF03073">
    <property type="entry name" value="TspO_MBR"/>
    <property type="match status" value="1"/>
</dbReference>
<evidence type="ECO:0000313" key="6">
    <source>
        <dbReference type="EMBL" id="KAE8258248.1"/>
    </source>
</evidence>
<evidence type="ECO:0000256" key="3">
    <source>
        <dbReference type="ARBA" id="ARBA00022692"/>
    </source>
</evidence>
<proteinExistence type="inferred from homology"/>
<keyword evidence="4" id="KW-1133">Transmembrane helix</keyword>
<gene>
    <name evidence="6" type="ORF">A4X13_0g1806</name>
</gene>
<evidence type="ECO:0000256" key="2">
    <source>
        <dbReference type="ARBA" id="ARBA00007524"/>
    </source>
</evidence>
<dbReference type="PANTHER" id="PTHR10057:SF0">
    <property type="entry name" value="TRANSLOCATOR PROTEIN"/>
    <property type="match status" value="1"/>
</dbReference>
<keyword evidence="7" id="KW-1185">Reference proteome</keyword>
<accession>A0A177TWB6</accession>
<comment type="subcellular location">
    <subcellularLocation>
        <location evidence="1">Membrane</location>
        <topology evidence="1">Multi-pass membrane protein</topology>
    </subcellularLocation>
</comment>
<evidence type="ECO:0000256" key="1">
    <source>
        <dbReference type="ARBA" id="ARBA00004141"/>
    </source>
</evidence>
<dbReference type="PANTHER" id="PTHR10057">
    <property type="entry name" value="PERIPHERAL-TYPE BENZODIAZEPINE RECEPTOR"/>
    <property type="match status" value="1"/>
</dbReference>
<comment type="caution">
    <text evidence="6">The sequence shown here is derived from an EMBL/GenBank/DDBJ whole genome shotgun (WGS) entry which is preliminary data.</text>
</comment>
<dbReference type="EMBL" id="LWDF02000077">
    <property type="protein sequence ID" value="KAE8258248.1"/>
    <property type="molecule type" value="Genomic_DNA"/>
</dbReference>
<dbReference type="AlphaFoldDB" id="A0A177TWB6"/>
<dbReference type="InterPro" id="IPR038330">
    <property type="entry name" value="TspO/MBR-related_sf"/>
</dbReference>
<keyword evidence="5" id="KW-0472">Membrane</keyword>
<dbReference type="Proteomes" id="UP000077521">
    <property type="component" value="Unassembled WGS sequence"/>
</dbReference>
<dbReference type="GO" id="GO:0005741">
    <property type="term" value="C:mitochondrial outer membrane"/>
    <property type="evidence" value="ECO:0007669"/>
    <property type="project" value="TreeGrafter"/>
</dbReference>
<comment type="similarity">
    <text evidence="2">Belongs to the TspO/BZRP family.</text>
</comment>
<name>A0A177TWB6_9BASI</name>
<evidence type="ECO:0000256" key="5">
    <source>
        <dbReference type="ARBA" id="ARBA00023136"/>
    </source>
</evidence>
<evidence type="ECO:0000256" key="4">
    <source>
        <dbReference type="ARBA" id="ARBA00022989"/>
    </source>
</evidence>